<dbReference type="RefSeq" id="WP_161433500.1">
    <property type="nucleotide sequence ID" value="NZ_WXYO01000001.1"/>
</dbReference>
<dbReference type="Proteomes" id="UP000475249">
    <property type="component" value="Unassembled WGS sequence"/>
</dbReference>
<protein>
    <submittedName>
        <fullName evidence="1">Uncharacterized protein</fullName>
    </submittedName>
</protein>
<comment type="caution">
    <text evidence="1">The sequence shown here is derived from an EMBL/GenBank/DDBJ whole genome shotgun (WGS) entry which is preliminary data.</text>
</comment>
<sequence length="117" mass="12799">MKTGLAKISVRNSFCSNCSEKIENALTAIRDISNVHLYPSEALIVFSFRKANELAVALNTLTDLGYPPKSDSLNPNNKIKPSCICMRPAMQEALPAGFNELYRIPGKAAEKQLNIAS</sequence>
<gene>
    <name evidence="1" type="ORF">GTQ38_01740</name>
</gene>
<evidence type="ECO:0000313" key="2">
    <source>
        <dbReference type="Proteomes" id="UP000475249"/>
    </source>
</evidence>
<evidence type="ECO:0000313" key="1">
    <source>
        <dbReference type="EMBL" id="NAS10705.1"/>
    </source>
</evidence>
<reference evidence="1 2" key="1">
    <citation type="submission" date="2020-01" db="EMBL/GenBank/DDBJ databases">
        <title>Bacteria diversity of Porities sp.</title>
        <authorList>
            <person name="Wang G."/>
        </authorList>
    </citation>
    <scope>NUCLEOTIDE SEQUENCE [LARGE SCALE GENOMIC DNA]</scope>
    <source>
        <strain evidence="1 2">R33</strain>
    </source>
</reference>
<dbReference type="Gene3D" id="3.30.70.100">
    <property type="match status" value="1"/>
</dbReference>
<keyword evidence="2" id="KW-1185">Reference proteome</keyword>
<dbReference type="GO" id="GO:0046872">
    <property type="term" value="F:metal ion binding"/>
    <property type="evidence" value="ECO:0007669"/>
    <property type="project" value="InterPro"/>
</dbReference>
<dbReference type="AlphaFoldDB" id="A0A6L9E7E5"/>
<accession>A0A6L9E7E5</accession>
<dbReference type="SUPFAM" id="SSF55008">
    <property type="entry name" value="HMA, heavy metal-associated domain"/>
    <property type="match status" value="1"/>
</dbReference>
<organism evidence="1 2">
    <name type="scientific">Poritiphilus flavus</name>
    <dbReference type="NCBI Taxonomy" id="2697053"/>
    <lineage>
        <taxon>Bacteria</taxon>
        <taxon>Pseudomonadati</taxon>
        <taxon>Bacteroidota</taxon>
        <taxon>Flavobacteriia</taxon>
        <taxon>Flavobacteriales</taxon>
        <taxon>Flavobacteriaceae</taxon>
        <taxon>Poritiphilus</taxon>
    </lineage>
</organism>
<name>A0A6L9E7E5_9FLAO</name>
<dbReference type="InterPro" id="IPR036163">
    <property type="entry name" value="HMA_dom_sf"/>
</dbReference>
<proteinExistence type="predicted"/>
<dbReference type="EMBL" id="WXYO01000001">
    <property type="protein sequence ID" value="NAS10705.1"/>
    <property type="molecule type" value="Genomic_DNA"/>
</dbReference>